<evidence type="ECO:0000256" key="1">
    <source>
        <dbReference type="SAM" id="MobiDB-lite"/>
    </source>
</evidence>
<protein>
    <submittedName>
        <fullName evidence="2">Uncharacterized protein</fullName>
    </submittedName>
</protein>
<reference evidence="2" key="1">
    <citation type="submission" date="2015-04" db="UniProtKB">
        <authorList>
            <consortium name="EnsemblPlants"/>
        </authorList>
    </citation>
    <scope>IDENTIFICATION</scope>
    <source>
        <strain evidence="2">SL10</strain>
    </source>
</reference>
<feature type="compositionally biased region" description="Basic and acidic residues" evidence="1">
    <location>
        <begin position="1"/>
        <end position="10"/>
    </location>
</feature>
<dbReference type="HOGENOM" id="CLU_2562301_0_0_1"/>
<name>A0A0E0HY86_ORYNI</name>
<accession>A0A0E0HY86</accession>
<keyword evidence="3" id="KW-1185">Reference proteome</keyword>
<reference evidence="2" key="2">
    <citation type="submission" date="2018-04" db="EMBL/GenBank/DDBJ databases">
        <title>OnivRS2 (Oryza nivara Reference Sequence Version 2).</title>
        <authorList>
            <person name="Zhang J."/>
            <person name="Kudrna D."/>
            <person name="Lee S."/>
            <person name="Talag J."/>
            <person name="Rajasekar S."/>
            <person name="Welchert J."/>
            <person name="Hsing Y.-I."/>
            <person name="Wing R.A."/>
        </authorList>
    </citation>
    <scope>NUCLEOTIDE SEQUENCE [LARGE SCALE GENOMIC DNA]</scope>
    <source>
        <strain evidence="2">SL10</strain>
    </source>
</reference>
<feature type="region of interest" description="Disordered" evidence="1">
    <location>
        <begin position="1"/>
        <end position="82"/>
    </location>
</feature>
<feature type="compositionally biased region" description="Polar residues" evidence="1">
    <location>
        <begin position="12"/>
        <end position="32"/>
    </location>
</feature>
<dbReference type="EnsemblPlants" id="ONIVA07G06100.3">
    <property type="protein sequence ID" value="ONIVA07G06100.3"/>
    <property type="gene ID" value="ONIVA07G06100"/>
</dbReference>
<organism evidence="2">
    <name type="scientific">Oryza nivara</name>
    <name type="common">Indian wild rice</name>
    <name type="synonym">Oryza sativa f. spontanea</name>
    <dbReference type="NCBI Taxonomy" id="4536"/>
    <lineage>
        <taxon>Eukaryota</taxon>
        <taxon>Viridiplantae</taxon>
        <taxon>Streptophyta</taxon>
        <taxon>Embryophyta</taxon>
        <taxon>Tracheophyta</taxon>
        <taxon>Spermatophyta</taxon>
        <taxon>Magnoliopsida</taxon>
        <taxon>Liliopsida</taxon>
        <taxon>Poales</taxon>
        <taxon>Poaceae</taxon>
        <taxon>BOP clade</taxon>
        <taxon>Oryzoideae</taxon>
        <taxon>Oryzeae</taxon>
        <taxon>Oryzinae</taxon>
        <taxon>Oryza</taxon>
    </lineage>
</organism>
<dbReference type="Proteomes" id="UP000006591">
    <property type="component" value="Chromosome 7"/>
</dbReference>
<proteinExistence type="predicted"/>
<sequence>MQSTEEKPTAHFEQSPTTSPAHYHHTNSSTPSIPSPHRIGRLRSIPPRACPTIKGSTTSHARRSGGGRGGARVLLLPQVRRH</sequence>
<evidence type="ECO:0000313" key="3">
    <source>
        <dbReference type="Proteomes" id="UP000006591"/>
    </source>
</evidence>
<dbReference type="Gramene" id="ONIVA07G06100.3">
    <property type="protein sequence ID" value="ONIVA07G06100.3"/>
    <property type="gene ID" value="ONIVA07G06100"/>
</dbReference>
<evidence type="ECO:0000313" key="2">
    <source>
        <dbReference type="EnsemblPlants" id="ONIVA07G06100.3"/>
    </source>
</evidence>
<dbReference type="AlphaFoldDB" id="A0A0E0HY86"/>